<dbReference type="EMBL" id="JACYTQ010000001">
    <property type="protein sequence ID" value="MBD8487138.1"/>
    <property type="molecule type" value="Genomic_DNA"/>
</dbReference>
<dbReference type="Proteomes" id="UP000647133">
    <property type="component" value="Unassembled WGS sequence"/>
</dbReference>
<keyword evidence="1" id="KW-0812">Transmembrane</keyword>
<dbReference type="Pfam" id="PF13386">
    <property type="entry name" value="DsbD_2"/>
    <property type="match status" value="1"/>
</dbReference>
<feature type="transmembrane region" description="Helical" evidence="1">
    <location>
        <begin position="154"/>
        <end position="181"/>
    </location>
</feature>
<keyword evidence="1" id="KW-0472">Membrane</keyword>
<protein>
    <submittedName>
        <fullName evidence="3">Sulfite exporter TauE/SafE family protein</fullName>
    </submittedName>
</protein>
<evidence type="ECO:0000313" key="3">
    <source>
        <dbReference type="EMBL" id="MBD8487138.1"/>
    </source>
</evidence>
<evidence type="ECO:0000313" key="4">
    <source>
        <dbReference type="Proteomes" id="UP000647133"/>
    </source>
</evidence>
<comment type="caution">
    <text evidence="3">The sequence shown here is derived from an EMBL/GenBank/DDBJ whole genome shotgun (WGS) entry which is preliminary data.</text>
</comment>
<feature type="transmembrane region" description="Helical" evidence="1">
    <location>
        <begin position="193"/>
        <end position="214"/>
    </location>
</feature>
<dbReference type="InterPro" id="IPR039447">
    <property type="entry name" value="UreH-like_TM_dom"/>
</dbReference>
<name>A0ABR9AET1_9BACT</name>
<gene>
    <name evidence="3" type="ORF">IFO69_00120</name>
</gene>
<proteinExistence type="predicted"/>
<reference evidence="3 4" key="1">
    <citation type="submission" date="2020-09" db="EMBL/GenBank/DDBJ databases">
        <title>Echinicola sp. CAU 1574 isolated from sand of Sido Beach.</title>
        <authorList>
            <person name="Kim W."/>
        </authorList>
    </citation>
    <scope>NUCLEOTIDE SEQUENCE [LARGE SCALE GENOMIC DNA]</scope>
    <source>
        <strain evidence="3 4">CAU 1574</strain>
    </source>
</reference>
<feature type="transmembrane region" description="Helical" evidence="1">
    <location>
        <begin position="121"/>
        <end position="148"/>
    </location>
</feature>
<accession>A0ABR9AET1</accession>
<evidence type="ECO:0000256" key="1">
    <source>
        <dbReference type="SAM" id="Phobius"/>
    </source>
</evidence>
<dbReference type="PANTHER" id="PTHR42208">
    <property type="entry name" value="HEAVY METAL TRANSPORTER-RELATED"/>
    <property type="match status" value="1"/>
</dbReference>
<keyword evidence="1" id="KW-1133">Transmembrane helix</keyword>
<dbReference type="RefSeq" id="WP_192006926.1">
    <property type="nucleotide sequence ID" value="NZ_JACYTQ010000001.1"/>
</dbReference>
<sequence>MIWTALLLGFFGSFHCLGMCGPIAMAVAAADTKRYWPRKLYYNLGRTITYSLLGLLIGTMGWGLQLAGIQQWMSIALGVMIILFAMMYKKGEQAIVKGGLYQLVGRIKSGLSFWLGKGGTWAFFMTGLVNGLLPCGMVYIALLASLALSSPLEGALYMFAFGTGTVPLLFVLMLGGQLFSLSTRQRVFKLMPYVAVFIGLLFIVRGLGLGIHFLSPELSSLVPSIAPTEITICK</sequence>
<feature type="domain" description="Urease accessory protein UreH-like transmembrane" evidence="2">
    <location>
        <begin position="4"/>
        <end position="200"/>
    </location>
</feature>
<feature type="transmembrane region" description="Helical" evidence="1">
    <location>
        <begin position="40"/>
        <end position="63"/>
    </location>
</feature>
<organism evidence="3 4">
    <name type="scientific">Echinicola arenosa</name>
    <dbReference type="NCBI Taxonomy" id="2774144"/>
    <lineage>
        <taxon>Bacteria</taxon>
        <taxon>Pseudomonadati</taxon>
        <taxon>Bacteroidota</taxon>
        <taxon>Cytophagia</taxon>
        <taxon>Cytophagales</taxon>
        <taxon>Cyclobacteriaceae</taxon>
        <taxon>Echinicola</taxon>
    </lineage>
</organism>
<dbReference type="PANTHER" id="PTHR42208:SF1">
    <property type="entry name" value="HEAVY METAL TRANSPORTER"/>
    <property type="match status" value="1"/>
</dbReference>
<feature type="transmembrane region" description="Helical" evidence="1">
    <location>
        <begin position="69"/>
        <end position="88"/>
    </location>
</feature>
<keyword evidence="4" id="KW-1185">Reference proteome</keyword>
<feature type="transmembrane region" description="Helical" evidence="1">
    <location>
        <begin position="6"/>
        <end position="28"/>
    </location>
</feature>
<evidence type="ECO:0000259" key="2">
    <source>
        <dbReference type="Pfam" id="PF13386"/>
    </source>
</evidence>